<name>A0ABR1CAX2_NECAM</name>
<protein>
    <submittedName>
        <fullName evidence="1">Uncharacterized protein</fullName>
    </submittedName>
</protein>
<dbReference type="EMBL" id="JAVFWL010000002">
    <property type="protein sequence ID" value="KAK6734877.1"/>
    <property type="molecule type" value="Genomic_DNA"/>
</dbReference>
<accession>A0ABR1CAX2</accession>
<organism evidence="1 2">
    <name type="scientific">Necator americanus</name>
    <name type="common">Human hookworm</name>
    <dbReference type="NCBI Taxonomy" id="51031"/>
    <lineage>
        <taxon>Eukaryota</taxon>
        <taxon>Metazoa</taxon>
        <taxon>Ecdysozoa</taxon>
        <taxon>Nematoda</taxon>
        <taxon>Chromadorea</taxon>
        <taxon>Rhabditida</taxon>
        <taxon>Rhabditina</taxon>
        <taxon>Rhabditomorpha</taxon>
        <taxon>Strongyloidea</taxon>
        <taxon>Ancylostomatidae</taxon>
        <taxon>Bunostominae</taxon>
        <taxon>Necator</taxon>
    </lineage>
</organism>
<proteinExistence type="predicted"/>
<reference evidence="1 2" key="1">
    <citation type="submission" date="2023-08" db="EMBL/GenBank/DDBJ databases">
        <title>A Necator americanus chromosomal reference genome.</title>
        <authorList>
            <person name="Ilik V."/>
            <person name="Petrzelkova K.J."/>
            <person name="Pardy F."/>
            <person name="Fuh T."/>
            <person name="Niatou-Singa F.S."/>
            <person name="Gouil Q."/>
            <person name="Baker L."/>
            <person name="Ritchie M.E."/>
            <person name="Jex A.R."/>
            <person name="Gazzola D."/>
            <person name="Li H."/>
            <person name="Toshio Fujiwara R."/>
            <person name="Zhan B."/>
            <person name="Aroian R.V."/>
            <person name="Pafco B."/>
            <person name="Schwarz E.M."/>
        </authorList>
    </citation>
    <scope>NUCLEOTIDE SEQUENCE [LARGE SCALE GENOMIC DNA]</scope>
    <source>
        <strain evidence="1 2">Aroian</strain>
        <tissue evidence="1">Whole animal</tissue>
    </source>
</reference>
<keyword evidence="2" id="KW-1185">Reference proteome</keyword>
<sequence>MGIRNTLNGNQGGIPTELVDEFRYLCCLRKDYSSYERNIHQRCAKANSGFNFLSKCLWLTLFVRELRLRVYPPTFNSSYHGVRIGDVSSAVGGYGEA</sequence>
<gene>
    <name evidence="1" type="primary">Necator_chrII.g5999</name>
    <name evidence="1" type="ORF">RB195_018206</name>
</gene>
<comment type="caution">
    <text evidence="1">The sequence shown here is derived from an EMBL/GenBank/DDBJ whole genome shotgun (WGS) entry which is preliminary data.</text>
</comment>
<dbReference type="Proteomes" id="UP001303046">
    <property type="component" value="Unassembled WGS sequence"/>
</dbReference>
<evidence type="ECO:0000313" key="1">
    <source>
        <dbReference type="EMBL" id="KAK6734877.1"/>
    </source>
</evidence>
<evidence type="ECO:0000313" key="2">
    <source>
        <dbReference type="Proteomes" id="UP001303046"/>
    </source>
</evidence>